<protein>
    <submittedName>
        <fullName evidence="1">Uncharacterized protein</fullName>
    </submittedName>
</protein>
<dbReference type="InParanoid" id="E9HNQ8"/>
<sequence length="157" mass="17217">MSSASLLVLDCLVHEMFRLDLSTCFYVGLKCIARYKMLRILHEYESIVYTDFEWLFAPASPASAYAYGMDLAAPAPVYGMAPGAPIYATPVPVAAPAYEQTTESYYTAPAPLYTTNIPPNLQPTPTPYGALPLPIYSAQRYGSMPSPLSPTASPWYK</sequence>
<reference evidence="1 2" key="1">
    <citation type="journal article" date="2011" name="Science">
        <title>The ecoresponsive genome of Daphnia pulex.</title>
        <authorList>
            <person name="Colbourne J.K."/>
            <person name="Pfrender M.E."/>
            <person name="Gilbert D."/>
            <person name="Thomas W.K."/>
            <person name="Tucker A."/>
            <person name="Oakley T.H."/>
            <person name="Tokishita S."/>
            <person name="Aerts A."/>
            <person name="Arnold G.J."/>
            <person name="Basu M.K."/>
            <person name="Bauer D.J."/>
            <person name="Caceres C.E."/>
            <person name="Carmel L."/>
            <person name="Casola C."/>
            <person name="Choi J.H."/>
            <person name="Detter J.C."/>
            <person name="Dong Q."/>
            <person name="Dusheyko S."/>
            <person name="Eads B.D."/>
            <person name="Frohlich T."/>
            <person name="Geiler-Samerotte K.A."/>
            <person name="Gerlach D."/>
            <person name="Hatcher P."/>
            <person name="Jogdeo S."/>
            <person name="Krijgsveld J."/>
            <person name="Kriventseva E.V."/>
            <person name="Kultz D."/>
            <person name="Laforsch C."/>
            <person name="Lindquist E."/>
            <person name="Lopez J."/>
            <person name="Manak J.R."/>
            <person name="Muller J."/>
            <person name="Pangilinan J."/>
            <person name="Patwardhan R.P."/>
            <person name="Pitluck S."/>
            <person name="Pritham E.J."/>
            <person name="Rechtsteiner A."/>
            <person name="Rho M."/>
            <person name="Rogozin I.B."/>
            <person name="Sakarya O."/>
            <person name="Salamov A."/>
            <person name="Schaack S."/>
            <person name="Shapiro H."/>
            <person name="Shiga Y."/>
            <person name="Skalitzky C."/>
            <person name="Smith Z."/>
            <person name="Souvorov A."/>
            <person name="Sung W."/>
            <person name="Tang Z."/>
            <person name="Tsuchiya D."/>
            <person name="Tu H."/>
            <person name="Vos H."/>
            <person name="Wang M."/>
            <person name="Wolf Y.I."/>
            <person name="Yamagata H."/>
            <person name="Yamada T."/>
            <person name="Ye Y."/>
            <person name="Shaw J.R."/>
            <person name="Andrews J."/>
            <person name="Crease T.J."/>
            <person name="Tang H."/>
            <person name="Lucas S.M."/>
            <person name="Robertson H.M."/>
            <person name="Bork P."/>
            <person name="Koonin E.V."/>
            <person name="Zdobnov E.M."/>
            <person name="Grigoriev I.V."/>
            <person name="Lynch M."/>
            <person name="Boore J.L."/>
        </authorList>
    </citation>
    <scope>NUCLEOTIDE SEQUENCE [LARGE SCALE GENOMIC DNA]</scope>
</reference>
<dbReference type="Proteomes" id="UP000000305">
    <property type="component" value="Unassembled WGS sequence"/>
</dbReference>
<evidence type="ECO:0000313" key="2">
    <source>
        <dbReference type="Proteomes" id="UP000000305"/>
    </source>
</evidence>
<dbReference type="AlphaFoldDB" id="E9HNQ8"/>
<dbReference type="HOGENOM" id="CLU_1679704_0_0_1"/>
<keyword evidence="2" id="KW-1185">Reference proteome</keyword>
<dbReference type="EMBL" id="GL732698">
    <property type="protein sequence ID" value="EFX66598.1"/>
    <property type="molecule type" value="Genomic_DNA"/>
</dbReference>
<gene>
    <name evidence="1" type="ORF">DAPPUDRAFT_116153</name>
</gene>
<name>E9HNQ8_DAPPU</name>
<proteinExistence type="predicted"/>
<accession>E9HNQ8</accession>
<dbReference type="KEGG" id="dpx:DAPPUDRAFT_116153"/>
<organism evidence="1 2">
    <name type="scientific">Daphnia pulex</name>
    <name type="common">Water flea</name>
    <dbReference type="NCBI Taxonomy" id="6669"/>
    <lineage>
        <taxon>Eukaryota</taxon>
        <taxon>Metazoa</taxon>
        <taxon>Ecdysozoa</taxon>
        <taxon>Arthropoda</taxon>
        <taxon>Crustacea</taxon>
        <taxon>Branchiopoda</taxon>
        <taxon>Diplostraca</taxon>
        <taxon>Cladocera</taxon>
        <taxon>Anomopoda</taxon>
        <taxon>Daphniidae</taxon>
        <taxon>Daphnia</taxon>
    </lineage>
</organism>
<evidence type="ECO:0000313" key="1">
    <source>
        <dbReference type="EMBL" id="EFX66598.1"/>
    </source>
</evidence>